<dbReference type="PROSITE" id="PS50092">
    <property type="entry name" value="TSP1"/>
    <property type="match status" value="1"/>
</dbReference>
<dbReference type="EMBL" id="KQ976667">
    <property type="protein sequence ID" value="KYM78285.1"/>
    <property type="molecule type" value="Genomic_DNA"/>
</dbReference>
<keyword evidence="5" id="KW-1015">Disulfide bond</keyword>
<dbReference type="GO" id="GO:0030198">
    <property type="term" value="P:extracellular matrix organization"/>
    <property type="evidence" value="ECO:0007669"/>
    <property type="project" value="TreeGrafter"/>
</dbReference>
<proteinExistence type="predicted"/>
<protein>
    <submittedName>
        <fullName evidence="6">A disintegrin and metalloproteinase with thrombospondin motifs 6</fullName>
    </submittedName>
</protein>
<dbReference type="GO" id="GO:0031012">
    <property type="term" value="C:extracellular matrix"/>
    <property type="evidence" value="ECO:0007669"/>
    <property type="project" value="TreeGrafter"/>
</dbReference>
<sequence>MSIEIPRRYRGPTIEWLIITIISRHFCNGNSRLSGVDPLRWIGDIPYLKLDGQLLKWYPHYDPARPCALICRGEQTLENSVRRSREEVPSGEKTMLRDSTDSLLFDSDETIVVELADKVEDGTKCYAEGTDVCISGECMMYEKYILNPSDVIIKHPFLHSVNSILEKSMSKDRNECKGKEGFKIGMAVCKSADESVVEDSYCDANSRPSVKSLMPCNTHPCTTKWMNGDWSACSASCGGGSRTRSVFCIEENGNETTKLSDHKCSSTHKPHIQETCNTVSCPMWETDKWSEVRMHARFYASKTSRNIDEDMARAPR</sequence>
<dbReference type="PANTHER" id="PTHR13723">
    <property type="entry name" value="ADAMTS A DISINTEGRIN AND METALLOPROTEASE WITH THROMBOSPONDIN MOTIFS PROTEASE"/>
    <property type="match status" value="1"/>
</dbReference>
<dbReference type="Gene3D" id="2.20.100.10">
    <property type="entry name" value="Thrombospondin type-1 (TSP1) repeat"/>
    <property type="match status" value="1"/>
</dbReference>
<dbReference type="SMART" id="SM00209">
    <property type="entry name" value="TSP1"/>
    <property type="match status" value="1"/>
</dbReference>
<keyword evidence="6" id="KW-0401">Integrin</keyword>
<comment type="subcellular location">
    <subcellularLocation>
        <location evidence="1">Secreted</location>
    </subcellularLocation>
</comment>
<organism evidence="6 7">
    <name type="scientific">Atta colombica</name>
    <dbReference type="NCBI Taxonomy" id="520822"/>
    <lineage>
        <taxon>Eukaryota</taxon>
        <taxon>Metazoa</taxon>
        <taxon>Ecdysozoa</taxon>
        <taxon>Arthropoda</taxon>
        <taxon>Hexapoda</taxon>
        <taxon>Insecta</taxon>
        <taxon>Pterygota</taxon>
        <taxon>Neoptera</taxon>
        <taxon>Endopterygota</taxon>
        <taxon>Hymenoptera</taxon>
        <taxon>Apocrita</taxon>
        <taxon>Aculeata</taxon>
        <taxon>Formicoidea</taxon>
        <taxon>Formicidae</taxon>
        <taxon>Myrmicinae</taxon>
        <taxon>Atta</taxon>
    </lineage>
</organism>
<dbReference type="SUPFAM" id="SSF82895">
    <property type="entry name" value="TSP-1 type 1 repeat"/>
    <property type="match status" value="1"/>
</dbReference>
<dbReference type="STRING" id="520822.A0A195B1X0"/>
<dbReference type="InterPro" id="IPR036383">
    <property type="entry name" value="TSP1_rpt_sf"/>
</dbReference>
<keyword evidence="4" id="KW-0677">Repeat</keyword>
<evidence type="ECO:0000313" key="7">
    <source>
        <dbReference type="Proteomes" id="UP000078540"/>
    </source>
</evidence>
<dbReference type="PANTHER" id="PTHR13723:SF311">
    <property type="entry name" value="ADAM CYSTEINE-RICH DOMAIN-CONTAINING PROTEIN"/>
    <property type="match status" value="1"/>
</dbReference>
<reference evidence="6 7" key="1">
    <citation type="submission" date="2015-09" db="EMBL/GenBank/DDBJ databases">
        <title>Atta colombica WGS genome.</title>
        <authorList>
            <person name="Nygaard S."/>
            <person name="Hu H."/>
            <person name="Boomsma J."/>
            <person name="Zhang G."/>
        </authorList>
    </citation>
    <scope>NUCLEOTIDE SEQUENCE [LARGE SCALE GENOMIC DNA]</scope>
    <source>
        <strain evidence="6">Treedump-2</strain>
        <tissue evidence="6">Whole body</tissue>
    </source>
</reference>
<evidence type="ECO:0000256" key="3">
    <source>
        <dbReference type="ARBA" id="ARBA00022729"/>
    </source>
</evidence>
<keyword evidence="2" id="KW-0964">Secreted</keyword>
<evidence type="ECO:0000256" key="5">
    <source>
        <dbReference type="ARBA" id="ARBA00023157"/>
    </source>
</evidence>
<evidence type="ECO:0000313" key="6">
    <source>
        <dbReference type="EMBL" id="KYM78285.1"/>
    </source>
</evidence>
<dbReference type="FunFam" id="2.20.100.10:FF:000009">
    <property type="entry name" value="ADAMTS-like protein 3 isoform A"/>
    <property type="match status" value="1"/>
</dbReference>
<dbReference type="GO" id="GO:0007229">
    <property type="term" value="P:integrin-mediated signaling pathway"/>
    <property type="evidence" value="ECO:0007669"/>
    <property type="project" value="UniProtKB-KW"/>
</dbReference>
<dbReference type="Proteomes" id="UP000078540">
    <property type="component" value="Unassembled WGS sequence"/>
</dbReference>
<keyword evidence="7" id="KW-1185">Reference proteome</keyword>
<dbReference type="GO" id="GO:0005576">
    <property type="term" value="C:extracellular region"/>
    <property type="evidence" value="ECO:0007669"/>
    <property type="project" value="UniProtKB-SubCell"/>
</dbReference>
<evidence type="ECO:0000256" key="1">
    <source>
        <dbReference type="ARBA" id="ARBA00004613"/>
    </source>
</evidence>
<dbReference type="GO" id="GO:0004222">
    <property type="term" value="F:metalloendopeptidase activity"/>
    <property type="evidence" value="ECO:0007669"/>
    <property type="project" value="TreeGrafter"/>
</dbReference>
<dbReference type="InterPro" id="IPR050439">
    <property type="entry name" value="ADAMTS_ADAMTS-like"/>
</dbReference>
<accession>A0A195B1X0</accession>
<evidence type="ECO:0000256" key="2">
    <source>
        <dbReference type="ARBA" id="ARBA00022525"/>
    </source>
</evidence>
<evidence type="ECO:0000256" key="4">
    <source>
        <dbReference type="ARBA" id="ARBA00022737"/>
    </source>
</evidence>
<dbReference type="GO" id="GO:0006508">
    <property type="term" value="P:proteolysis"/>
    <property type="evidence" value="ECO:0007669"/>
    <property type="project" value="TreeGrafter"/>
</dbReference>
<dbReference type="AlphaFoldDB" id="A0A195B1X0"/>
<dbReference type="Pfam" id="PF19030">
    <property type="entry name" value="TSP1_ADAMTS"/>
    <property type="match status" value="1"/>
</dbReference>
<name>A0A195B1X0_9HYME</name>
<gene>
    <name evidence="6" type="ORF">ALC53_11310</name>
</gene>
<dbReference type="InterPro" id="IPR000884">
    <property type="entry name" value="TSP1_rpt"/>
</dbReference>
<keyword evidence="3" id="KW-0732">Signal</keyword>